<organism evidence="1 2">
    <name type="scientific">Spirilliplanes yamanashiensis</name>
    <dbReference type="NCBI Taxonomy" id="42233"/>
    <lineage>
        <taxon>Bacteria</taxon>
        <taxon>Bacillati</taxon>
        <taxon>Actinomycetota</taxon>
        <taxon>Actinomycetes</taxon>
        <taxon>Micromonosporales</taxon>
        <taxon>Micromonosporaceae</taxon>
        <taxon>Spirilliplanes</taxon>
    </lineage>
</organism>
<accession>A0A8J3YEW0</accession>
<comment type="caution">
    <text evidence="1">The sequence shown here is derived from an EMBL/GenBank/DDBJ whole genome shotgun (WGS) entry which is preliminary data.</text>
</comment>
<dbReference type="RefSeq" id="WP_203941579.1">
    <property type="nucleotide sequence ID" value="NZ_BAAAGJ010000013.1"/>
</dbReference>
<evidence type="ECO:0000313" key="1">
    <source>
        <dbReference type="EMBL" id="GIJ06398.1"/>
    </source>
</evidence>
<dbReference type="AlphaFoldDB" id="A0A8J3YEW0"/>
<reference evidence="1" key="1">
    <citation type="submission" date="2021-01" db="EMBL/GenBank/DDBJ databases">
        <title>Whole genome shotgun sequence of Spirilliplanes yamanashiensis NBRC 15828.</title>
        <authorList>
            <person name="Komaki H."/>
            <person name="Tamura T."/>
        </authorList>
    </citation>
    <scope>NUCLEOTIDE SEQUENCE</scope>
    <source>
        <strain evidence="1">NBRC 15828</strain>
    </source>
</reference>
<name>A0A8J3YEW0_9ACTN</name>
<dbReference type="EMBL" id="BOOY01000041">
    <property type="protein sequence ID" value="GIJ06398.1"/>
    <property type="molecule type" value="Genomic_DNA"/>
</dbReference>
<gene>
    <name evidence="1" type="ORF">Sya03_57500</name>
</gene>
<evidence type="ECO:0000313" key="2">
    <source>
        <dbReference type="Proteomes" id="UP000652013"/>
    </source>
</evidence>
<protein>
    <submittedName>
        <fullName evidence="1">Uncharacterized protein</fullName>
    </submittedName>
</protein>
<proteinExistence type="predicted"/>
<dbReference type="Proteomes" id="UP000652013">
    <property type="component" value="Unassembled WGS sequence"/>
</dbReference>
<sequence>MTQPASSALTHQPAARALEAILTDPPSLFPAVRLTAPDTDAVVLARRDRTVDVILDNGFVRTLHVSDTARPITEPAREAELLRRALRSVEARAVTAERSLREDTERHTSVLAAVRAYAIGKHRDGDICRRGLDGFLEAFDMPPYEPRIRVTFTITGSYLVAAENTREAESDAQGYLKADLSSLDNVVEDSDEITVHIDDVSLVDSGSGDGNR</sequence>
<keyword evidence="2" id="KW-1185">Reference proteome</keyword>